<keyword evidence="1" id="KW-0812">Transmembrane</keyword>
<keyword evidence="3" id="KW-1185">Reference proteome</keyword>
<evidence type="ECO:0000256" key="1">
    <source>
        <dbReference type="SAM" id="Phobius"/>
    </source>
</evidence>
<evidence type="ECO:0008006" key="4">
    <source>
        <dbReference type="Google" id="ProtNLM"/>
    </source>
</evidence>
<feature type="transmembrane region" description="Helical" evidence="1">
    <location>
        <begin position="179"/>
        <end position="204"/>
    </location>
</feature>
<gene>
    <name evidence="2" type="ORF">ACFQGU_13005</name>
</gene>
<protein>
    <recommendedName>
        <fullName evidence="4">Glycosyltransferase RgtA/B/C/D-like domain-containing protein</fullName>
    </recommendedName>
</protein>
<accession>A0ABW1T3V6</accession>
<reference evidence="3" key="1">
    <citation type="journal article" date="2019" name="Int. J. Syst. Evol. Microbiol.">
        <title>The Global Catalogue of Microorganisms (GCM) 10K type strain sequencing project: providing services to taxonomists for standard genome sequencing and annotation.</title>
        <authorList>
            <consortium name="The Broad Institute Genomics Platform"/>
            <consortium name="The Broad Institute Genome Sequencing Center for Infectious Disease"/>
            <person name="Wu L."/>
            <person name="Ma J."/>
        </authorList>
    </citation>
    <scope>NUCLEOTIDE SEQUENCE [LARGE SCALE GENOMIC DNA]</scope>
    <source>
        <strain evidence="3">CGMCC 4.7317</strain>
    </source>
</reference>
<evidence type="ECO:0000313" key="2">
    <source>
        <dbReference type="EMBL" id="MFC6238800.1"/>
    </source>
</evidence>
<comment type="caution">
    <text evidence="2">The sequence shown here is derived from an EMBL/GenBank/DDBJ whole genome shotgun (WGS) entry which is preliminary data.</text>
</comment>
<feature type="transmembrane region" description="Helical" evidence="1">
    <location>
        <begin position="265"/>
        <end position="284"/>
    </location>
</feature>
<feature type="transmembrane region" description="Helical" evidence="1">
    <location>
        <begin position="291"/>
        <end position="307"/>
    </location>
</feature>
<evidence type="ECO:0000313" key="3">
    <source>
        <dbReference type="Proteomes" id="UP001596138"/>
    </source>
</evidence>
<proteinExistence type="predicted"/>
<feature type="transmembrane region" description="Helical" evidence="1">
    <location>
        <begin position="128"/>
        <end position="144"/>
    </location>
</feature>
<name>A0ABW1T3V6_9ACTN</name>
<dbReference type="Proteomes" id="UP001596138">
    <property type="component" value="Unassembled WGS sequence"/>
</dbReference>
<keyword evidence="1" id="KW-1133">Transmembrane helix</keyword>
<feature type="transmembrane region" description="Helical" evidence="1">
    <location>
        <begin position="20"/>
        <end position="38"/>
    </location>
</feature>
<feature type="transmembrane region" description="Helical" evidence="1">
    <location>
        <begin position="102"/>
        <end position="122"/>
    </location>
</feature>
<keyword evidence="1" id="KW-0472">Membrane</keyword>
<feature type="transmembrane region" description="Helical" evidence="1">
    <location>
        <begin position="342"/>
        <end position="363"/>
    </location>
</feature>
<dbReference type="RefSeq" id="WP_386767329.1">
    <property type="nucleotide sequence ID" value="NZ_JBHSTI010000008.1"/>
</dbReference>
<dbReference type="EMBL" id="JBHSTI010000008">
    <property type="protein sequence ID" value="MFC6238800.1"/>
    <property type="molecule type" value="Genomic_DNA"/>
</dbReference>
<sequence>MSETAPEQTLERAAASRPAPFLLLAAVVAVLVPARAAARPLEDIDLYWHILIGREILDGTPVAEAGRGWSFAPVPDTWISTQWLAEILFAWLHDTFGFQSIVVYRTVTVILALVTLALVTLYRRPARAGAWPFAVAGLALAITSQDRSQQLTYILAPLVGWWALRLLREGRLPRWWVVLPLVVVWANFHGGWLILPMALGFAVVARVLEVGIRDRAVIGGVLLAAGCGLAAAVSPSGLDNALSLLRFSSSTGQIGEWGTVRLIDWQSMAIGLMLVTVVVAWALGRHRPSRGEVVYVVLLFAFGYSAWRSSTPACLMLAPAVTGILARALGDPDPLPEGTEQPLARVAAGIAVVGVLLSGVLAVTQTPVLDPDIPQDLLGQVREHPEPQRVLNTYNVAGPLLFFGGPPPQVLVAVDGRADRYGGEYIDEYVDTLLLARPGWEEMVADLDPTSAVLRDDEPLAGALVAQLGWVEVAREGRTVLLRPADATGWPAG</sequence>
<organism evidence="2 3">
    <name type="scientific">Longivirga aurantiaca</name>
    <dbReference type="NCBI Taxonomy" id="1837743"/>
    <lineage>
        <taxon>Bacteria</taxon>
        <taxon>Bacillati</taxon>
        <taxon>Actinomycetota</taxon>
        <taxon>Actinomycetes</taxon>
        <taxon>Sporichthyales</taxon>
        <taxon>Sporichthyaceae</taxon>
        <taxon>Longivirga</taxon>
    </lineage>
</organism>
<feature type="transmembrane region" description="Helical" evidence="1">
    <location>
        <begin position="216"/>
        <end position="238"/>
    </location>
</feature>